<dbReference type="GO" id="GO:0006355">
    <property type="term" value="P:regulation of DNA-templated transcription"/>
    <property type="evidence" value="ECO:0007669"/>
    <property type="project" value="InterPro"/>
</dbReference>
<reference evidence="1" key="1">
    <citation type="submission" date="2015-10" db="EMBL/GenBank/DDBJ databases">
        <authorList>
            <person name="Gilbert D.G."/>
        </authorList>
    </citation>
    <scope>NUCLEOTIDE SEQUENCE</scope>
</reference>
<dbReference type="GO" id="GO:0046872">
    <property type="term" value="F:metal ion binding"/>
    <property type="evidence" value="ECO:0007669"/>
    <property type="project" value="InterPro"/>
</dbReference>
<dbReference type="InterPro" id="IPR003735">
    <property type="entry name" value="Metal_Tscrpt_repr"/>
</dbReference>
<evidence type="ECO:0000313" key="1">
    <source>
        <dbReference type="EMBL" id="CUS45544.1"/>
    </source>
</evidence>
<dbReference type="InterPro" id="IPR038390">
    <property type="entry name" value="Metal_Tscrpt_repr_sf"/>
</dbReference>
<proteinExistence type="predicted"/>
<dbReference type="PANTHER" id="PTHR33677">
    <property type="entry name" value="TRANSCRIPTIONAL REPRESSOR FRMR-RELATED"/>
    <property type="match status" value="1"/>
</dbReference>
<accession>A0A160TNQ7</accession>
<dbReference type="EMBL" id="CZQE01000275">
    <property type="protein sequence ID" value="CUS45544.1"/>
    <property type="molecule type" value="Genomic_DNA"/>
</dbReference>
<organism evidence="1">
    <name type="scientific">hydrothermal vent metagenome</name>
    <dbReference type="NCBI Taxonomy" id="652676"/>
    <lineage>
        <taxon>unclassified sequences</taxon>
        <taxon>metagenomes</taxon>
        <taxon>ecological metagenomes</taxon>
    </lineage>
</organism>
<name>A0A160TNQ7_9ZZZZ</name>
<dbReference type="Pfam" id="PF02583">
    <property type="entry name" value="Trns_repr_metal"/>
    <property type="match status" value="1"/>
</dbReference>
<dbReference type="Gene3D" id="1.20.58.1000">
    <property type="entry name" value="Metal-sensitive repressor, helix protomer"/>
    <property type="match status" value="1"/>
</dbReference>
<dbReference type="GO" id="GO:0003677">
    <property type="term" value="F:DNA binding"/>
    <property type="evidence" value="ECO:0007669"/>
    <property type="project" value="InterPro"/>
</dbReference>
<sequence>MSHASNPDLLNRLKRAQGHLAKIITMIEEHRDGLETAQQLQAVVSALDKTKTLLVADHIEHHLEDVVGPLSRDAREKLSRLTDLAKYL</sequence>
<dbReference type="PANTHER" id="PTHR33677:SF5">
    <property type="entry name" value="TRANSCRIPTIONAL REPRESSOR FRMR"/>
    <property type="match status" value="1"/>
</dbReference>
<gene>
    <name evidence="1" type="ORF">MGWOODY_Smn3455</name>
</gene>
<protein>
    <submittedName>
        <fullName evidence="1">NreA-like protein</fullName>
    </submittedName>
</protein>
<dbReference type="AlphaFoldDB" id="A0A160TNQ7"/>